<feature type="transmembrane region" description="Helical" evidence="1">
    <location>
        <begin position="95"/>
        <end position="118"/>
    </location>
</feature>
<feature type="transmembrane region" description="Helical" evidence="1">
    <location>
        <begin position="252"/>
        <end position="277"/>
    </location>
</feature>
<evidence type="ECO:0000313" key="4">
    <source>
        <dbReference type="Proteomes" id="UP000327108"/>
    </source>
</evidence>
<feature type="transmembrane region" description="Helical" evidence="1">
    <location>
        <begin position="227"/>
        <end position="246"/>
    </location>
</feature>
<dbReference type="SUPFAM" id="SSF52799">
    <property type="entry name" value="(Phosphotyrosine protein) phosphatases II"/>
    <property type="match status" value="1"/>
</dbReference>
<dbReference type="PANTHER" id="PTHR47216:SF4">
    <property type="entry name" value="OS01G0859400 PROTEIN"/>
    <property type="match status" value="1"/>
</dbReference>
<feature type="transmembrane region" description="Helical" evidence="1">
    <location>
        <begin position="61"/>
        <end position="83"/>
    </location>
</feature>
<feature type="transmembrane region" description="Helical" evidence="1">
    <location>
        <begin position="21"/>
        <end position="41"/>
    </location>
</feature>
<dbReference type="AlphaFoldDB" id="A0A5N1JXP3"/>
<organism evidence="3 4">
    <name type="scientific">Ochrobactrum quorumnocens</name>
    <dbReference type="NCBI Taxonomy" id="271865"/>
    <lineage>
        <taxon>Bacteria</taxon>
        <taxon>Pseudomonadati</taxon>
        <taxon>Pseudomonadota</taxon>
        <taxon>Alphaproteobacteria</taxon>
        <taxon>Hyphomicrobiales</taxon>
        <taxon>Brucellaceae</taxon>
        <taxon>Brucella/Ochrobactrum group</taxon>
        <taxon>Ochrobactrum</taxon>
    </lineage>
</organism>
<evidence type="ECO:0000259" key="2">
    <source>
        <dbReference type="Pfam" id="PF14378"/>
    </source>
</evidence>
<feature type="domain" description="Inositolphosphotransferase Aur1/Ipt1" evidence="2">
    <location>
        <begin position="71"/>
        <end position="204"/>
    </location>
</feature>
<name>A0A5N1JXP3_9HYPH</name>
<evidence type="ECO:0000313" key="3">
    <source>
        <dbReference type="EMBL" id="KAA9368633.1"/>
    </source>
</evidence>
<dbReference type="EMBL" id="VYXQ01000007">
    <property type="protein sequence ID" value="KAA9368633.1"/>
    <property type="molecule type" value="Genomic_DNA"/>
</dbReference>
<keyword evidence="1" id="KW-0812">Transmembrane</keyword>
<dbReference type="RefSeq" id="WP_151093122.1">
    <property type="nucleotide sequence ID" value="NZ_VYXQ01000007.1"/>
</dbReference>
<dbReference type="InterPro" id="IPR029021">
    <property type="entry name" value="Prot-tyrosine_phosphatase-like"/>
</dbReference>
<sequence>MTTQLTELDGFSRRPVIRRAIAWLLFLGPFFYLTYGTANWLASLHDDVPNLAFNWEGHVPFIAWSIIPYWSVNLFYAIALFVNDSPEQVDRLAKRYLTAQIIAVLCFVAFPLTATFVKPETSGLPGFMFEVLGGFDKPFNQAPSLHIALLLIIWDQMRRVMGDAIRIVWHIWCLLIGLSVLTTYQHHAVDIPAGALLGFFALWLFPRNGSSPLAGFQLTSNPTARRLGLYYLAGAVVLLALGIHGLSMTGYAIFWFWPATALTIVALGYLGAGVVIFQKQTDGTVSLASRWLLAPYRLFARLNIRFWTRKLPPHIELADGVFLGRFPKASELNHFTTVIDLAAEIVAARNAVEWKSFSTMDLVAPVPETVHLASSAVEAARHHGPVLICCALGFQRSATVAVDWLIGTGRVANAREAEALIRAKGWPVHLHHVEVLT</sequence>
<comment type="caution">
    <text evidence="3">The sequence shown here is derived from an EMBL/GenBank/DDBJ whole genome shotgun (WGS) entry which is preliminary data.</text>
</comment>
<keyword evidence="1" id="KW-1133">Transmembrane helix</keyword>
<keyword evidence="1" id="KW-0472">Membrane</keyword>
<feature type="transmembrane region" description="Helical" evidence="1">
    <location>
        <begin position="167"/>
        <end position="185"/>
    </location>
</feature>
<dbReference type="GO" id="GO:0016020">
    <property type="term" value="C:membrane"/>
    <property type="evidence" value="ECO:0007669"/>
    <property type="project" value="UniProtKB-SubCell"/>
</dbReference>
<keyword evidence="4" id="KW-1185">Reference proteome</keyword>
<dbReference type="InterPro" id="IPR026841">
    <property type="entry name" value="Aur1/Ipt1"/>
</dbReference>
<accession>A0A5N1JXP3</accession>
<dbReference type="PANTHER" id="PTHR47216">
    <property type="match status" value="1"/>
</dbReference>
<gene>
    <name evidence="3" type="ORF">F3W84_09805</name>
</gene>
<proteinExistence type="predicted"/>
<dbReference type="Pfam" id="PF14378">
    <property type="entry name" value="PAP2_3"/>
    <property type="match status" value="1"/>
</dbReference>
<dbReference type="CDD" id="cd03386">
    <property type="entry name" value="PAP2_Aur1_like"/>
    <property type="match status" value="1"/>
</dbReference>
<reference evidence="3 4" key="1">
    <citation type="submission" date="2019-09" db="EMBL/GenBank/DDBJ databases">
        <title>Biological control of the noxious weed angled onion (Allium triquetrum) thwarted by endophytic bacteria in Victoria, Australia.</title>
        <authorList>
            <person name="Tehranchian P."/>
            <person name="Adair R.J."/>
            <person name="Van T.H."/>
            <person name="Morrison P.D."/>
            <person name="Williams H."/>
            <person name="Lawrie A.C."/>
        </authorList>
    </citation>
    <scope>NUCLEOTIDE SEQUENCE [LARGE SCALE GENOMIC DNA]</scope>
    <source>
        <strain evidence="3 4">RPTAtOch1</strain>
    </source>
</reference>
<protein>
    <submittedName>
        <fullName evidence="3">Phosphatase PAP2/dual specificity phosphatase family protein</fullName>
    </submittedName>
</protein>
<feature type="transmembrane region" description="Helical" evidence="1">
    <location>
        <begin position="191"/>
        <end position="206"/>
    </location>
</feature>
<dbReference type="Proteomes" id="UP000327108">
    <property type="component" value="Unassembled WGS sequence"/>
</dbReference>
<dbReference type="Gene3D" id="3.90.190.10">
    <property type="entry name" value="Protein tyrosine phosphatase superfamily"/>
    <property type="match status" value="1"/>
</dbReference>
<evidence type="ECO:0000256" key="1">
    <source>
        <dbReference type="SAM" id="Phobius"/>
    </source>
</evidence>
<feature type="transmembrane region" description="Helical" evidence="1">
    <location>
        <begin position="138"/>
        <end position="155"/>
    </location>
</feature>